<dbReference type="EMBL" id="JALJOR010000014">
    <property type="protein sequence ID" value="KAK9806217.1"/>
    <property type="molecule type" value="Genomic_DNA"/>
</dbReference>
<keyword evidence="2" id="KW-1185">Reference proteome</keyword>
<organism evidence="1 2">
    <name type="scientific">[Myrmecia] bisecta</name>
    <dbReference type="NCBI Taxonomy" id="41462"/>
    <lineage>
        <taxon>Eukaryota</taxon>
        <taxon>Viridiplantae</taxon>
        <taxon>Chlorophyta</taxon>
        <taxon>core chlorophytes</taxon>
        <taxon>Trebouxiophyceae</taxon>
        <taxon>Trebouxiales</taxon>
        <taxon>Trebouxiaceae</taxon>
        <taxon>Myrmecia</taxon>
    </lineage>
</organism>
<dbReference type="AlphaFoldDB" id="A0AAW1PDM9"/>
<comment type="caution">
    <text evidence="1">The sequence shown here is derived from an EMBL/GenBank/DDBJ whole genome shotgun (WGS) entry which is preliminary data.</text>
</comment>
<proteinExistence type="predicted"/>
<accession>A0AAW1PDM9</accession>
<dbReference type="Proteomes" id="UP001489004">
    <property type="component" value="Unassembled WGS sequence"/>
</dbReference>
<evidence type="ECO:0000313" key="1">
    <source>
        <dbReference type="EMBL" id="KAK9806217.1"/>
    </source>
</evidence>
<evidence type="ECO:0000313" key="2">
    <source>
        <dbReference type="Proteomes" id="UP001489004"/>
    </source>
</evidence>
<protein>
    <submittedName>
        <fullName evidence="1">Uncharacterized protein</fullName>
    </submittedName>
</protein>
<reference evidence="1 2" key="1">
    <citation type="journal article" date="2024" name="Nat. Commun.">
        <title>Phylogenomics reveals the evolutionary origins of lichenization in chlorophyte algae.</title>
        <authorList>
            <person name="Puginier C."/>
            <person name="Libourel C."/>
            <person name="Otte J."/>
            <person name="Skaloud P."/>
            <person name="Haon M."/>
            <person name="Grisel S."/>
            <person name="Petersen M."/>
            <person name="Berrin J.G."/>
            <person name="Delaux P.M."/>
            <person name="Dal Grande F."/>
            <person name="Keller J."/>
        </authorList>
    </citation>
    <scope>NUCLEOTIDE SEQUENCE [LARGE SCALE GENOMIC DNA]</scope>
    <source>
        <strain evidence="1 2">SAG 2043</strain>
    </source>
</reference>
<sequence length="94" mass="10300">MIFCTSFSQVQPHYIAKHIALFGDKSSLAATGNDLVDELHGGQPTVIRLHADTRQLHFQGPYGFDFNAVCPRPTKCPIRCRPLQPYAPGAPGAH</sequence>
<gene>
    <name evidence="1" type="ORF">WJX72_005756</name>
</gene>
<name>A0AAW1PDM9_9CHLO</name>